<feature type="compositionally biased region" description="Low complexity" evidence="3">
    <location>
        <begin position="1317"/>
        <end position="1328"/>
    </location>
</feature>
<feature type="compositionally biased region" description="Polar residues" evidence="3">
    <location>
        <begin position="1240"/>
        <end position="1262"/>
    </location>
</feature>
<feature type="compositionally biased region" description="Polar residues" evidence="3">
    <location>
        <begin position="803"/>
        <end position="813"/>
    </location>
</feature>
<evidence type="ECO:0000256" key="1">
    <source>
        <dbReference type="ARBA" id="ARBA00023054"/>
    </source>
</evidence>
<feature type="compositionally biased region" description="Basic and acidic residues" evidence="3">
    <location>
        <begin position="2185"/>
        <end position="2194"/>
    </location>
</feature>
<feature type="region of interest" description="Disordered" evidence="3">
    <location>
        <begin position="127"/>
        <end position="156"/>
    </location>
</feature>
<feature type="region of interest" description="Disordered" evidence="3">
    <location>
        <begin position="2108"/>
        <end position="2210"/>
    </location>
</feature>
<feature type="coiled-coil region" evidence="2">
    <location>
        <begin position="1734"/>
        <end position="1857"/>
    </location>
</feature>
<feature type="region of interest" description="Disordered" evidence="3">
    <location>
        <begin position="44"/>
        <end position="72"/>
    </location>
</feature>
<feature type="compositionally biased region" description="Low complexity" evidence="3">
    <location>
        <begin position="2163"/>
        <end position="2184"/>
    </location>
</feature>
<feature type="compositionally biased region" description="Polar residues" evidence="3">
    <location>
        <begin position="716"/>
        <end position="730"/>
    </location>
</feature>
<protein>
    <submittedName>
        <fullName evidence="5">Serine-rich adhesin for platelets</fullName>
    </submittedName>
</protein>
<evidence type="ECO:0000256" key="2">
    <source>
        <dbReference type="SAM" id="Coils"/>
    </source>
</evidence>
<dbReference type="GeneID" id="101892669"/>
<feature type="compositionally biased region" description="Gly residues" evidence="3">
    <location>
        <begin position="1329"/>
        <end position="1339"/>
    </location>
</feature>
<feature type="compositionally biased region" description="Low complexity" evidence="3">
    <location>
        <begin position="1263"/>
        <end position="1273"/>
    </location>
</feature>
<feature type="compositionally biased region" description="Gly residues" evidence="3">
    <location>
        <begin position="1226"/>
        <end position="1239"/>
    </location>
</feature>
<feature type="compositionally biased region" description="Low complexity" evidence="3">
    <location>
        <begin position="1463"/>
        <end position="1480"/>
    </location>
</feature>
<feature type="compositionally biased region" description="Polar residues" evidence="3">
    <location>
        <begin position="1481"/>
        <end position="1492"/>
    </location>
</feature>
<feature type="compositionally biased region" description="Low complexity" evidence="3">
    <location>
        <begin position="703"/>
        <end position="715"/>
    </location>
</feature>
<feature type="compositionally biased region" description="Polar residues" evidence="3">
    <location>
        <begin position="2196"/>
        <end position="2210"/>
    </location>
</feature>
<feature type="compositionally biased region" description="Low complexity" evidence="3">
    <location>
        <begin position="731"/>
        <end position="751"/>
    </location>
</feature>
<organism evidence="4 5">
    <name type="scientific">Musca domestica</name>
    <name type="common">House fly</name>
    <dbReference type="NCBI Taxonomy" id="7370"/>
    <lineage>
        <taxon>Eukaryota</taxon>
        <taxon>Metazoa</taxon>
        <taxon>Ecdysozoa</taxon>
        <taxon>Arthropoda</taxon>
        <taxon>Hexapoda</taxon>
        <taxon>Insecta</taxon>
        <taxon>Pterygota</taxon>
        <taxon>Neoptera</taxon>
        <taxon>Endopterygota</taxon>
        <taxon>Diptera</taxon>
        <taxon>Brachycera</taxon>
        <taxon>Muscomorpha</taxon>
        <taxon>Muscoidea</taxon>
        <taxon>Muscidae</taxon>
        <taxon>Musca</taxon>
    </lineage>
</organism>
<feature type="region of interest" description="Disordered" evidence="3">
    <location>
        <begin position="768"/>
        <end position="837"/>
    </location>
</feature>
<feature type="compositionally biased region" description="Low complexity" evidence="3">
    <location>
        <begin position="2286"/>
        <end position="2310"/>
    </location>
</feature>
<reference evidence="5" key="1">
    <citation type="submission" date="2025-08" db="UniProtKB">
        <authorList>
            <consortium name="RefSeq"/>
        </authorList>
    </citation>
    <scope>IDENTIFICATION</scope>
    <source>
        <strain evidence="5">Aabys</strain>
        <tissue evidence="5">Whole body</tissue>
    </source>
</reference>
<keyword evidence="4" id="KW-1185">Reference proteome</keyword>
<feature type="region of interest" description="Disordered" evidence="3">
    <location>
        <begin position="2013"/>
        <end position="2034"/>
    </location>
</feature>
<proteinExistence type="predicted"/>
<feature type="compositionally biased region" description="Low complexity" evidence="3">
    <location>
        <begin position="1404"/>
        <end position="1431"/>
    </location>
</feature>
<feature type="coiled-coil region" evidence="2">
    <location>
        <begin position="1894"/>
        <end position="1935"/>
    </location>
</feature>
<feature type="region of interest" description="Disordered" evidence="3">
    <location>
        <begin position="1106"/>
        <end position="1188"/>
    </location>
</feature>
<dbReference type="RefSeq" id="XP_058977332.1">
    <property type="nucleotide sequence ID" value="XM_059121349.1"/>
</dbReference>
<feature type="region of interest" description="Disordered" evidence="3">
    <location>
        <begin position="1207"/>
        <end position="1386"/>
    </location>
</feature>
<feature type="region of interest" description="Disordered" evidence="3">
    <location>
        <begin position="2333"/>
        <end position="2353"/>
    </location>
</feature>
<name>A0ABM3UUY2_MUSDO</name>
<evidence type="ECO:0000256" key="3">
    <source>
        <dbReference type="SAM" id="MobiDB-lite"/>
    </source>
</evidence>
<feature type="compositionally biased region" description="Low complexity" evidence="3">
    <location>
        <begin position="1563"/>
        <end position="1578"/>
    </location>
</feature>
<feature type="compositionally biased region" description="Low complexity" evidence="3">
    <location>
        <begin position="2018"/>
        <end position="2031"/>
    </location>
</feature>
<dbReference type="PANTHER" id="PTHR24200:SF11">
    <property type="entry name" value="TOUCAN, ISOFORM A"/>
    <property type="match status" value="1"/>
</dbReference>
<evidence type="ECO:0000313" key="5">
    <source>
        <dbReference type="RefSeq" id="XP_058977332.1"/>
    </source>
</evidence>
<dbReference type="PANTHER" id="PTHR24200">
    <property type="entry name" value="TOUCAN, ISOFORM A"/>
    <property type="match status" value="1"/>
</dbReference>
<feature type="region of interest" description="Disordered" evidence="3">
    <location>
        <begin position="900"/>
        <end position="976"/>
    </location>
</feature>
<dbReference type="InterPro" id="IPR051293">
    <property type="entry name" value="MTUS1/CCDC69"/>
</dbReference>
<accession>A0ABM3UUY2</accession>
<dbReference type="Proteomes" id="UP001652621">
    <property type="component" value="Unplaced"/>
</dbReference>
<feature type="compositionally biased region" description="Polar residues" evidence="3">
    <location>
        <begin position="1147"/>
        <end position="1169"/>
    </location>
</feature>
<feature type="region of interest" description="Disordered" evidence="3">
    <location>
        <begin position="703"/>
        <end position="751"/>
    </location>
</feature>
<sequence>MAKEPTQSRLPMPGVSRIPLPGLIRPPSVMPLLRPSQLRAPSTFTKTRPMSFSGLRPPTTPSLALKKSSSGDRINSINSTMNLVSKKTSTVLKKFFTKPSEAAQTPLRKENKTGPKTIQNETMTIENTPKPLTRSDTFVRTDSPDATPMPVIGGDGRRAIFESTPLISSTNNHGLHVTETFDCTFSAPLPSGQVQRKHNFESTRLSTMGFGHTMDIESPRSSTRMSNAGFGQTINLELTRHSTDRNNDKVDDATQVLSKPNATRTLNRTHSIEDLNQVPTNSEHVIDHGKNEAMTSPNNDSNSKNKTITLEDHEQIDVITNQPIEGALKNMDETGSRTPASNATYSNPGSTENLLLLDDVSIPSGFEEAVDMDVKANLLAKLNNGDLLELTNNNLDDTLKALAPDKATMKLPLNSTMNTERLLDLTQNMTTPAKHMQLLNLTKDYMDTPNVVNNKNTSQLLYMTHVSSSCTTTPDRNGKKIINPLYQLTPIPHQLLSPLKLKQAQSDLVLPTRTPDEESPEEPMDVDSTMIAVAGKTEEFFQQTKNQPSATSLQDVNNPIGNQKGRFSFGLDLTESTLDCSIELVDVSLSSTALSHPSNNTANNLSTSISSQQLLKKQNSFDMDESLGILTPDQMKEFLDSTATNNTNNNLDIPLMLNVSNSFSHKLAMHQMRIDQTPSPEELPLDPVEVKTDINEMVLQHQQHQYQLQQQQQQQPLSAEESNPSQNQCTESLSLLSETEPSKSESITKSTVSKISTSFITSVTSVTSLDTGYQGDGEMSRPASRGACDHSPSNGPLRKGVSRQPSFNQQQGHGQVPVRRQDPMTDSDFFTESDADDIFHRGDRRAQVIDGQLYGPMLQPSASVFISEDPQMEDSCMESSGIFTDVENRGDEDLAHIRRQSTHDETQDLSPDLECDADSTETVRSNRESSKRLQQQQQLHGGSDKITTSTSTTSVHSHGQGHLSSSQTSSTIQSSMSTDRLSAATLSNRTSYCSVDGGGGGSGIVGANGAVEFKSFSSLDEAFDGDENNCKHMPVKLMKSSTTSTTSWCEQPPTHKHLTAVQNITSPRKQHSSLTSLCSAEHTTTSPAFVNCQSSAQSITDSDRSFSCATTTHSNASNRSVNSSPNVGKKQTKTANQCSPGKYTPRSKATITTTATPKSAKSFKQSPNSGGSGAAKHNSPPAVRKYHHSPNKWDAVMNQIANNKAHVRKNYSDVKSKVSTRISVVGGDGSRGQNAGNGSGSSTSISPTVRRSPTNNLNRNNTSSISKISKSQSPEVRGVRGGGAINSSSSPSPKALDNKRLIQNVNRGRSYSKDSQKSSQSDLSFASGAGSGGGGGGNTGSPKLLAKTPLRAAKKRDVRNLSISPTDLGPPPKTQQTSNGSSTRPKPAVLTLTQKRFNAQSNCTTPSPSTTSTAASSPTGGSTTSIKGSPPLKKFQLNTRRIDGKTTPIKTPLKDHNRIINQTITPPSSKSNSSKPETPTDLQENGLSLHNNNNHISATATAATATTPAAAITDKSGQNIRTTSRTSSPVLSSLNNKKSTPAPSPAVASHLSEKKQQNKLHNTSSSSPSTSTSNASRKSLLHKQHQQLSDDVVVIPSAEPAAADELQQLKLLNRHSCNGALNYEAFEQQQLQLQQLQQQSAHQTKSTEALGVLLQYLVYDLDAFACPSLRSENAKTKDKLKKTLLLLDEAKSSCSELQDQLCDKDAYYMQRENELQALHRCELDKARSNFEEFEIAAKQQISTLQSQLESTEAEHRNNFDSYRSEMEKKLSEKLDQIRSKEERESVLQQRLQDLEISEEKLRERLTQTEESCSKRLQQSAERELELMERIKSLTKELDRLKSQKESNERDLKDKLNLSNDEIAILRTTRRSLNESGVCSPRNTSSCSAVGNMELSRLQNEIESLRCVLELKQKEISKLTKQNEELLRDADEKLTLQGKISLLESKNEMLLSEMEIKSEKEKEYLRQIDEIQKAFNHETVKRTRLSYDNEALQWQLKQRSEQLHLVETKLHELSSHEMSSTSITNRSSSNGSALNTSLHMDDISPPSSPVIKGVIEKTDSVSWVLEMDDETPEAAATKMVKRAGSFRSVERSSSMRKQLSVSANAGQTFNNSLLDTTGPNPLSQSMSATSVIREHSKVETSEFNNRLHPRIRSKSVSVKGCEALQQKQKSSSSKLSRQLSSGSSRKSLDPADFKEPLTSSSPFSIRPRTSTLKIDNEQNEDVLFRRGSAKLITCDTSALNKGERLEMRSLPSLPSVQDLKVIKKCQEIQESAGEAMVSGTNSEDESCSASSDDVVSTASSSGNSDTTNSSNQLKNSRMSIEDVLLMEKMNSLSGTPMEVSWSEDADGLANSSTL</sequence>
<feature type="region of interest" description="Disordered" evidence="3">
    <location>
        <begin position="1398"/>
        <end position="1492"/>
    </location>
</feature>
<feature type="compositionally biased region" description="Polar residues" evidence="3">
    <location>
        <begin position="1374"/>
        <end position="1384"/>
    </location>
</feature>
<feature type="region of interest" description="Disordered" evidence="3">
    <location>
        <begin position="1511"/>
        <end position="1585"/>
    </location>
</feature>
<gene>
    <name evidence="5" type="primary">LOC101892669</name>
</gene>
<evidence type="ECO:0000313" key="4">
    <source>
        <dbReference type="Proteomes" id="UP001652621"/>
    </source>
</evidence>
<feature type="region of interest" description="Disordered" evidence="3">
    <location>
        <begin position="2272"/>
        <end position="2316"/>
    </location>
</feature>
<feature type="compositionally biased region" description="Low complexity" evidence="3">
    <location>
        <begin position="947"/>
        <end position="976"/>
    </location>
</feature>
<feature type="compositionally biased region" description="Polar residues" evidence="3">
    <location>
        <begin position="2108"/>
        <end position="2129"/>
    </location>
</feature>
<feature type="compositionally biased region" description="Polar residues" evidence="3">
    <location>
        <begin position="1106"/>
        <end position="1126"/>
    </location>
</feature>
<feature type="compositionally biased region" description="Polar residues" evidence="3">
    <location>
        <begin position="1515"/>
        <end position="1541"/>
    </location>
</feature>
<keyword evidence="1 2" id="KW-0175">Coiled coil</keyword>